<evidence type="ECO:0000256" key="6">
    <source>
        <dbReference type="ARBA" id="ARBA00022909"/>
    </source>
</evidence>
<dbReference type="PANTHER" id="PTHR42844:SF1">
    <property type="entry name" value="DIHYDRONEOPTERIN ALDOLASE 1-RELATED"/>
    <property type="match status" value="1"/>
</dbReference>
<comment type="catalytic activity">
    <reaction evidence="2 10">
        <text>7,8-dihydroneopterin = 6-hydroxymethyl-7,8-dihydropterin + glycolaldehyde</text>
        <dbReference type="Rhea" id="RHEA:10540"/>
        <dbReference type="ChEBI" id="CHEBI:17001"/>
        <dbReference type="ChEBI" id="CHEBI:17071"/>
        <dbReference type="ChEBI" id="CHEBI:44841"/>
        <dbReference type="EC" id="4.1.2.25"/>
    </reaction>
</comment>
<dbReference type="InterPro" id="IPR043133">
    <property type="entry name" value="GTP-CH-I_C/QueF"/>
</dbReference>
<evidence type="ECO:0000256" key="7">
    <source>
        <dbReference type="ARBA" id="ARBA00023235"/>
    </source>
</evidence>
<evidence type="ECO:0000256" key="5">
    <source>
        <dbReference type="ARBA" id="ARBA00011823"/>
    </source>
</evidence>
<dbReference type="GO" id="GO:0004150">
    <property type="term" value="F:dihydroneopterin aldolase activity"/>
    <property type="evidence" value="ECO:0007669"/>
    <property type="project" value="UniProtKB-UniRule"/>
</dbReference>
<evidence type="ECO:0000256" key="9">
    <source>
        <dbReference type="ARBA" id="ARBA00059496"/>
    </source>
</evidence>
<dbReference type="GO" id="GO:0016853">
    <property type="term" value="F:isomerase activity"/>
    <property type="evidence" value="ECO:0007669"/>
    <property type="project" value="UniProtKB-KW"/>
</dbReference>
<keyword evidence="7" id="KW-0413">Isomerase</keyword>
<evidence type="ECO:0000256" key="3">
    <source>
        <dbReference type="ARBA" id="ARBA00005013"/>
    </source>
</evidence>
<dbReference type="EMBL" id="PQGD01000011">
    <property type="protein sequence ID" value="POP48095.1"/>
    <property type="molecule type" value="Genomic_DNA"/>
</dbReference>
<evidence type="ECO:0000256" key="10">
    <source>
        <dbReference type="RuleBase" id="RU362079"/>
    </source>
</evidence>
<dbReference type="Pfam" id="PF02152">
    <property type="entry name" value="FolB"/>
    <property type="match status" value="1"/>
</dbReference>
<dbReference type="Proteomes" id="UP000247005">
    <property type="component" value="Unassembled WGS sequence"/>
</dbReference>
<dbReference type="Proteomes" id="UP000237073">
    <property type="component" value="Unassembled WGS sequence"/>
</dbReference>
<dbReference type="RefSeq" id="WP_103676967.1">
    <property type="nucleotide sequence ID" value="NZ_PQGD01000011.1"/>
</dbReference>
<dbReference type="SUPFAM" id="SSF55620">
    <property type="entry name" value="Tetrahydrobiopterin biosynthesis enzymes-like"/>
    <property type="match status" value="1"/>
</dbReference>
<reference evidence="14 15" key="1">
    <citation type="submission" date="2018-01" db="EMBL/GenBank/DDBJ databases">
        <title>Superficieibacter electus gen. nov., sp. nov., an extended-spectrum beta-lactamase possessing member of the Enterobacteriaceae family, isolated from intensive care unit surfaces.</title>
        <authorList>
            <person name="Potter R.F."/>
            <person name="D'Souza A.W."/>
        </authorList>
    </citation>
    <scope>NUCLEOTIDE SEQUENCE [LARGE SCALE GENOMIC DNA]</scope>
    <source>
        <strain evidence="13 15">BP-1</strain>
        <strain evidence="12 14">BP-2</strain>
    </source>
</reference>
<comment type="similarity">
    <text evidence="4 10">Belongs to the DHNA family.</text>
</comment>
<dbReference type="CDD" id="cd00534">
    <property type="entry name" value="DHNA_DHNTPE"/>
    <property type="match status" value="1"/>
</dbReference>
<dbReference type="PANTHER" id="PTHR42844">
    <property type="entry name" value="DIHYDRONEOPTERIN ALDOLASE 1-RELATED"/>
    <property type="match status" value="1"/>
</dbReference>
<dbReference type="OrthoDB" id="9810587at2"/>
<evidence type="ECO:0000313" key="13">
    <source>
        <dbReference type="EMBL" id="POP48095.1"/>
    </source>
</evidence>
<dbReference type="EMBL" id="PQGE01000013">
    <property type="protein sequence ID" value="POP43627.1"/>
    <property type="molecule type" value="Genomic_DNA"/>
</dbReference>
<dbReference type="UniPathway" id="UPA00077">
    <property type="reaction ID" value="UER00154"/>
</dbReference>
<dbReference type="NCBIfam" id="NF008614">
    <property type="entry name" value="PRK11593.1"/>
    <property type="match status" value="1"/>
</dbReference>
<gene>
    <name evidence="13" type="primary">folB</name>
    <name evidence="13" type="ORF">CHU32_14755</name>
    <name evidence="12" type="ORF">CHU33_15465</name>
</gene>
<evidence type="ECO:0000259" key="11">
    <source>
        <dbReference type="SMART" id="SM00905"/>
    </source>
</evidence>
<accession>A0A2P5GNE4</accession>
<dbReference type="InterPro" id="IPR006157">
    <property type="entry name" value="FolB_dom"/>
</dbReference>
<comment type="catalytic activity">
    <reaction evidence="1">
        <text>7,8-dihydroneopterin = 7,8-dihydromonapterin</text>
        <dbReference type="Rhea" id="RHEA:45328"/>
        <dbReference type="ChEBI" id="CHEBI:17001"/>
        <dbReference type="ChEBI" id="CHEBI:71175"/>
        <dbReference type="EC" id="5.1.99.8"/>
    </reaction>
</comment>
<dbReference type="NCBIfam" id="TIGR00525">
    <property type="entry name" value="folB"/>
    <property type="match status" value="1"/>
</dbReference>
<evidence type="ECO:0000313" key="12">
    <source>
        <dbReference type="EMBL" id="POP43627.1"/>
    </source>
</evidence>
<name>A0A2P5GNE4_9ENTR</name>
<protein>
    <recommendedName>
        <fullName evidence="10">7,8-dihydroneopterin aldolase</fullName>
        <ecNumber evidence="10">4.1.2.25</ecNumber>
    </recommendedName>
</protein>
<comment type="subunit">
    <text evidence="5">Homooctamer.</text>
</comment>
<keyword evidence="14" id="KW-1185">Reference proteome</keyword>
<dbReference type="EC" id="4.1.2.25" evidence="10"/>
<dbReference type="AlphaFoldDB" id="A0A2P5GNE4"/>
<organism evidence="13 15">
    <name type="scientific">Superficieibacter electus</name>
    <dbReference type="NCBI Taxonomy" id="2022662"/>
    <lineage>
        <taxon>Bacteria</taxon>
        <taxon>Pseudomonadati</taxon>
        <taxon>Pseudomonadota</taxon>
        <taxon>Gammaproteobacteria</taxon>
        <taxon>Enterobacterales</taxon>
        <taxon>Enterobacteriaceae</taxon>
        <taxon>Superficieibacter</taxon>
    </lineage>
</organism>
<dbReference type="NCBIfam" id="TIGR00526">
    <property type="entry name" value="folB_dom"/>
    <property type="match status" value="1"/>
</dbReference>
<comment type="pathway">
    <text evidence="3 10">Cofactor biosynthesis; tetrahydrofolate biosynthesis; 2-amino-4-hydroxy-6-hydroxymethyl-7,8-dihydropteridine diphosphate from 7,8-dihydroneopterin triphosphate: step 3/4.</text>
</comment>
<proteinExistence type="inferred from homology"/>
<comment type="function">
    <text evidence="9">Catalyzes the conversion of 7,8-dihydroneopterin to 6-hydroxymethyl-7,8-dihydropterin. Can use L-threo-dihydroneopterin and D-erythro-dihydroneopterin as substrates for the formation of 6-hydroxymethyldihydropterin, but it can also catalyze the epimerization of carbon 2' of dihydroneopterin to dihydromonapterin at appreciable velocity.</text>
</comment>
<feature type="domain" description="Dihydroneopterin aldolase/epimerase" evidence="11">
    <location>
        <begin position="4"/>
        <end position="114"/>
    </location>
</feature>
<dbReference type="GO" id="GO:0005737">
    <property type="term" value="C:cytoplasm"/>
    <property type="evidence" value="ECO:0007669"/>
    <property type="project" value="TreeGrafter"/>
</dbReference>
<evidence type="ECO:0000313" key="14">
    <source>
        <dbReference type="Proteomes" id="UP000237073"/>
    </source>
</evidence>
<dbReference type="Gene3D" id="3.30.1130.10">
    <property type="match status" value="1"/>
</dbReference>
<dbReference type="InterPro" id="IPR006156">
    <property type="entry name" value="Dihydroneopterin_aldolase"/>
</dbReference>
<evidence type="ECO:0000313" key="15">
    <source>
        <dbReference type="Proteomes" id="UP000247005"/>
    </source>
</evidence>
<keyword evidence="6 10" id="KW-0289">Folate biosynthesis</keyword>
<comment type="caution">
    <text evidence="13">The sequence shown here is derived from an EMBL/GenBank/DDBJ whole genome shotgun (WGS) entry which is preliminary data.</text>
</comment>
<dbReference type="SMART" id="SM00905">
    <property type="entry name" value="FolB"/>
    <property type="match status" value="1"/>
</dbReference>
<evidence type="ECO:0000256" key="4">
    <source>
        <dbReference type="ARBA" id="ARBA00005708"/>
    </source>
</evidence>
<evidence type="ECO:0000256" key="1">
    <source>
        <dbReference type="ARBA" id="ARBA00000693"/>
    </source>
</evidence>
<dbReference type="GO" id="GO:0046656">
    <property type="term" value="P:folic acid biosynthetic process"/>
    <property type="evidence" value="ECO:0007669"/>
    <property type="project" value="UniProtKB-UniRule"/>
</dbReference>
<keyword evidence="8 10" id="KW-0456">Lyase</keyword>
<evidence type="ECO:0000256" key="2">
    <source>
        <dbReference type="ARBA" id="ARBA00001353"/>
    </source>
</evidence>
<evidence type="ECO:0000256" key="8">
    <source>
        <dbReference type="ARBA" id="ARBA00023239"/>
    </source>
</evidence>
<dbReference type="GO" id="GO:0046654">
    <property type="term" value="P:tetrahydrofolate biosynthetic process"/>
    <property type="evidence" value="ECO:0007669"/>
    <property type="project" value="UniProtKB-UniRule"/>
</dbReference>
<dbReference type="FunFam" id="3.30.1130.10:FF:000002">
    <property type="entry name" value="7,8-dihydroneopterin aldolase"/>
    <property type="match status" value="1"/>
</dbReference>
<sequence>MDIVFIEQLSVITTIGVYDWEQTIEQKLMFDIEMAWDNRKAAASDDVADCLSYADVSELVVSHVEGGRFALVERVAEEVATLLLSRFPSPWVRIKVSKPGAVARAASVGVVIERGNIPKENI</sequence>